<name>A0ABV6JE93_9BACL</name>
<feature type="domain" description="DUF5722" evidence="2">
    <location>
        <begin position="485"/>
        <end position="886"/>
    </location>
</feature>
<dbReference type="InterPro" id="IPR017853">
    <property type="entry name" value="GH"/>
</dbReference>
<dbReference type="EMBL" id="JBHLVF010000040">
    <property type="protein sequence ID" value="MFC0394182.1"/>
    <property type="molecule type" value="Genomic_DNA"/>
</dbReference>
<gene>
    <name evidence="3" type="ORF">ACFFJ8_22795</name>
</gene>
<dbReference type="SUPFAM" id="SSF51445">
    <property type="entry name" value="(Trans)glycosidases"/>
    <property type="match status" value="1"/>
</dbReference>
<protein>
    <submittedName>
        <fullName evidence="3">DUF5722 domain-containing protein</fullName>
    </submittedName>
</protein>
<evidence type="ECO:0000259" key="2">
    <source>
        <dbReference type="Pfam" id="PF18989"/>
    </source>
</evidence>
<dbReference type="PROSITE" id="PS00018">
    <property type="entry name" value="EF_HAND_1"/>
    <property type="match status" value="1"/>
</dbReference>
<feature type="signal peptide" evidence="1">
    <location>
        <begin position="1"/>
        <end position="23"/>
    </location>
</feature>
<dbReference type="InterPro" id="IPR018247">
    <property type="entry name" value="EF_Hand_1_Ca_BS"/>
</dbReference>
<feature type="chain" id="PRO_5045336818" evidence="1">
    <location>
        <begin position="24"/>
        <end position="1344"/>
    </location>
</feature>
<dbReference type="RefSeq" id="WP_204822232.1">
    <property type="nucleotide sequence ID" value="NZ_JANHOF010000021.1"/>
</dbReference>
<evidence type="ECO:0000313" key="4">
    <source>
        <dbReference type="Proteomes" id="UP001589818"/>
    </source>
</evidence>
<reference evidence="3 4" key="1">
    <citation type="submission" date="2024-09" db="EMBL/GenBank/DDBJ databases">
        <authorList>
            <person name="Sun Q."/>
            <person name="Mori K."/>
        </authorList>
    </citation>
    <scope>NUCLEOTIDE SEQUENCE [LARGE SCALE GENOMIC DNA]</scope>
    <source>
        <strain evidence="3 4">CCM 4839</strain>
    </source>
</reference>
<dbReference type="InterPro" id="IPR043780">
    <property type="entry name" value="DUF5722"/>
</dbReference>
<evidence type="ECO:0000256" key="1">
    <source>
        <dbReference type="SAM" id="SignalP"/>
    </source>
</evidence>
<proteinExistence type="predicted"/>
<keyword evidence="1" id="KW-0732">Signal</keyword>
<dbReference type="Proteomes" id="UP001589818">
    <property type="component" value="Unassembled WGS sequence"/>
</dbReference>
<accession>A0ABV6JE93</accession>
<sequence>MKRLKQTMAIILSTLLAAGFVTGIDPGRHAFADPDPAPTANTRTVETFRAATVIDDFETEQSVAGWHAGDNVSAISAASSAPNTGSAFQGSKMLNAKSVLNLQNNVWRTVFREFSTPVDWSASRYVMMAFNHYGYLPNNDPYLVRIKLYSGSDAIEGIVATDENQWNKIGLFIGDWAGRNAVDKIEVSWQHAYDRANYPDDPHPYWPDPQFQIDYLHLANDLGWQFSYAGDAEGWTFNSGIVGPVVADSKLTFDIIGNDPNMTSAPMQLNADTNNVITIKLRNGTANTVGKIYWTTDTETGLSESKSRTFALRPNDAGFTEYKVYMIGQPNWTGSITHLRIDPAENPTAAGTIQIDGISTGQEEYTPVEHIGVVSNVKAADTDIQVEGFVPETVDVTGKSWALYEVAPYQYEADTAQMTPVATAAGPLADRQFRFQIPRFDGARDRYYSKFVVALADDNGGDPQYVDAPQYVKEIAFAAENRFPFPTARSKKGLQVQMVDDAEELGLSHAAINVSYNSLMYKTGSNPADTIEYVVDGETFFFRKGAVEGLDRQIKPLSDNDIIVNLILLMYDVVDPDSPNDYLIHPDAARGSGIVYAFNTTNAMGVKYFKAATEFLVDRYTRVDEKYGRAVGYIVGNEVDAQWDWANMGEKTVDQFMEQYERTVRIVYQAARKKYDNPRVYISLTQSWTQPIGSPATRYYKSRDVIDKMNALSKKYGDFPWHVAYHPYPENLFNPATWNDQSAIDSVDSPKVTFKNLHILSQYMGRPELAYGGDRRRIILSEQGFHSSDYSEEAMNLQAAAYAYAYYKTLFLDGIDSFILHRHVDHKGEFGLRLGLWTWDDGRAGANWPGEKKAIYNVFRDIDTDKSLQATEFAKPIIGIADWSEIVPGFDPNVLAQRTAPVPQPIEINKKEIKNQDLVTRDDFETGTDGWQIADNTYALDAVSTEDAYSGSGALEVKFAAEAKQWRGAFKPLAAPIDATASPYLNVAVKLNNTNAGDPYYIKIKAYSGLEVAEGIALVDPAKGWANLSLDLSVWPRKNAIDKIKVWAQSPTNRDWNGSMLIDDVIFSSKNNAMGGLKNIDISASMDTATLAVGSKITVDVTNRDSAAMHGEIGLTPIGDIAFSTSALPVEGLNFGQSKRFAFTVTSYTPGAIQGVTGVRFEYRDSGHTVRLAVQKYTGEDQVPANVKLLYNFENSTNGWTAGENSAGVSSVESFANGPTTPSLGSYVLEVGNAPVEANKWHAATVTPATALNMSDAQSFIYDINGYGGVGSAYETRLRLYSGTEVFEQVFSMQADRWNRITADISGWAFKNNVTKIEIAFRAPQSTLIWGGRFQLDYIGYVKP</sequence>
<evidence type="ECO:0000313" key="3">
    <source>
        <dbReference type="EMBL" id="MFC0394182.1"/>
    </source>
</evidence>
<dbReference type="Pfam" id="PF18989">
    <property type="entry name" value="DUF5722"/>
    <property type="match status" value="1"/>
</dbReference>
<organism evidence="3 4">
    <name type="scientific">Paenibacillus mendelii</name>
    <dbReference type="NCBI Taxonomy" id="206163"/>
    <lineage>
        <taxon>Bacteria</taxon>
        <taxon>Bacillati</taxon>
        <taxon>Bacillota</taxon>
        <taxon>Bacilli</taxon>
        <taxon>Bacillales</taxon>
        <taxon>Paenibacillaceae</taxon>
        <taxon>Paenibacillus</taxon>
    </lineage>
</organism>
<keyword evidence="4" id="KW-1185">Reference proteome</keyword>
<dbReference type="Gene3D" id="2.60.120.260">
    <property type="entry name" value="Galactose-binding domain-like"/>
    <property type="match status" value="2"/>
</dbReference>
<comment type="caution">
    <text evidence="3">The sequence shown here is derived from an EMBL/GenBank/DDBJ whole genome shotgun (WGS) entry which is preliminary data.</text>
</comment>